<dbReference type="Pfam" id="PF01370">
    <property type="entry name" value="Epimerase"/>
    <property type="match status" value="1"/>
</dbReference>
<proteinExistence type="inferred from homology"/>
<name>A0ABY6HWW8_9ARCH</name>
<comment type="similarity">
    <text evidence="1">Belongs to the NAD(P)-dependent epimerase/dehydratase family.</text>
</comment>
<evidence type="ECO:0000256" key="1">
    <source>
        <dbReference type="ARBA" id="ARBA00007637"/>
    </source>
</evidence>
<feature type="domain" description="NAD-dependent epimerase/dehydratase" evidence="2">
    <location>
        <begin position="14"/>
        <end position="250"/>
    </location>
</feature>
<dbReference type="GO" id="GO:0050577">
    <property type="term" value="F:GDP-L-fucose synthase activity"/>
    <property type="evidence" value="ECO:0007669"/>
    <property type="project" value="UniProtKB-EC"/>
</dbReference>
<protein>
    <submittedName>
        <fullName evidence="3">GDP-L-fucose synthase</fullName>
        <ecNumber evidence="3">1.1.1.271</ecNumber>
    </submittedName>
</protein>
<reference evidence="3" key="1">
    <citation type="submission" date="2022-09" db="EMBL/GenBank/DDBJ databases">
        <title>Actin cytoskeleton and complex cell architecture in an #Asgard archaeon.</title>
        <authorList>
            <person name="Ponce Toledo R.I."/>
            <person name="Schleper C."/>
            <person name="Rodrigues Oliveira T."/>
            <person name="Wollweber F."/>
            <person name="Xu J."/>
            <person name="Rittmann S."/>
            <person name="Klingl A."/>
            <person name="Pilhofer M."/>
        </authorList>
    </citation>
    <scope>NUCLEOTIDE SEQUENCE</scope>
    <source>
        <strain evidence="3">B-35</strain>
    </source>
</reference>
<dbReference type="EC" id="1.1.1.271" evidence="3"/>
<dbReference type="Gene3D" id="3.40.50.720">
    <property type="entry name" value="NAD(P)-binding Rossmann-like Domain"/>
    <property type="match status" value="1"/>
</dbReference>
<gene>
    <name evidence="3" type="ORF">NEF87_004308</name>
</gene>
<dbReference type="InterPro" id="IPR001509">
    <property type="entry name" value="Epimerase_deHydtase"/>
</dbReference>
<dbReference type="EMBL" id="CP104013">
    <property type="protein sequence ID" value="UYP48023.1"/>
    <property type="molecule type" value="Genomic_DNA"/>
</dbReference>
<evidence type="ECO:0000313" key="3">
    <source>
        <dbReference type="EMBL" id="UYP48023.1"/>
    </source>
</evidence>
<evidence type="ECO:0000259" key="2">
    <source>
        <dbReference type="Pfam" id="PF01370"/>
    </source>
</evidence>
<organism evidence="3 4">
    <name type="scientific">Candidatus Lokiarchaeum ossiferum</name>
    <dbReference type="NCBI Taxonomy" id="2951803"/>
    <lineage>
        <taxon>Archaea</taxon>
        <taxon>Promethearchaeati</taxon>
        <taxon>Promethearchaeota</taxon>
        <taxon>Promethearchaeia</taxon>
        <taxon>Promethearchaeales</taxon>
        <taxon>Promethearchaeaceae</taxon>
        <taxon>Candidatus Lokiarchaeum</taxon>
    </lineage>
</organism>
<sequence length="321" mass="37364">MKKEGSFKKIKNKVLIIGGLGFIGSNMIDELLNNEQYEILVFEFSGVTIRNPKIIGKVKIYYGDFTNKNDLEKVFSENLDIFLVIHSLSTTDPAKSNDNMEYDIKSNLISSINLLELMKKYLIPKIYFFSSGGTVYGRNLPKKVKEENEKNPICSYGIIKLTIEKYITLFHQLYGLEYIIFRLSNPYGMYHNSDRQGLINVILKKILKKEIVEIWGDGEIVRDYIYIQDLVKIVSSFIESDIKNEIFNLGSGDGYSINQIIDIITNIVGPFELKYSMKRNFDIKNIVLNNEKIKTYYHYKLTPIHEGIMETYKWLKKMETR</sequence>
<keyword evidence="3" id="KW-0560">Oxidoreductase</keyword>
<dbReference type="Proteomes" id="UP001208689">
    <property type="component" value="Chromosome"/>
</dbReference>
<dbReference type="PANTHER" id="PTHR43000">
    <property type="entry name" value="DTDP-D-GLUCOSE 4,6-DEHYDRATASE-RELATED"/>
    <property type="match status" value="1"/>
</dbReference>
<accession>A0ABY6HWW8</accession>
<evidence type="ECO:0000313" key="4">
    <source>
        <dbReference type="Proteomes" id="UP001208689"/>
    </source>
</evidence>
<dbReference type="SUPFAM" id="SSF51735">
    <property type="entry name" value="NAD(P)-binding Rossmann-fold domains"/>
    <property type="match status" value="1"/>
</dbReference>
<keyword evidence="4" id="KW-1185">Reference proteome</keyword>
<dbReference type="InterPro" id="IPR036291">
    <property type="entry name" value="NAD(P)-bd_dom_sf"/>
</dbReference>
<dbReference type="Gene3D" id="3.90.25.10">
    <property type="entry name" value="UDP-galactose 4-epimerase, domain 1"/>
    <property type="match status" value="1"/>
</dbReference>